<dbReference type="PROSITE" id="PS51012">
    <property type="entry name" value="ABC_TM2"/>
    <property type="match status" value="1"/>
</dbReference>
<dbReference type="InterPro" id="IPR047817">
    <property type="entry name" value="ABC2_TM_bact-type"/>
</dbReference>
<dbReference type="InterPro" id="IPR000412">
    <property type="entry name" value="ABC_2_transport"/>
</dbReference>
<evidence type="ECO:0000256" key="5">
    <source>
        <dbReference type="ARBA" id="ARBA00022597"/>
    </source>
</evidence>
<feature type="transmembrane region" description="Helical" evidence="11">
    <location>
        <begin position="240"/>
        <end position="258"/>
    </location>
</feature>
<evidence type="ECO:0000256" key="8">
    <source>
        <dbReference type="ARBA" id="ARBA00022989"/>
    </source>
</evidence>
<evidence type="ECO:0000313" key="14">
    <source>
        <dbReference type="Proteomes" id="UP000494218"/>
    </source>
</evidence>
<dbReference type="Proteomes" id="UP000494218">
    <property type="component" value="Unassembled WGS sequence"/>
</dbReference>
<feature type="transmembrane region" description="Helical" evidence="11">
    <location>
        <begin position="187"/>
        <end position="207"/>
    </location>
</feature>
<feature type="transmembrane region" description="Helical" evidence="11">
    <location>
        <begin position="73"/>
        <end position="99"/>
    </location>
</feature>
<dbReference type="AlphaFoldDB" id="A0A6P2JMX9"/>
<dbReference type="PRINTS" id="PR00164">
    <property type="entry name" value="ABC2TRNSPORT"/>
</dbReference>
<comment type="similarity">
    <text evidence="2 11">Belongs to the ABC-2 integral membrane protein family.</text>
</comment>
<evidence type="ECO:0000256" key="6">
    <source>
        <dbReference type="ARBA" id="ARBA00022692"/>
    </source>
</evidence>
<dbReference type="EMBL" id="CABVPW010000008">
    <property type="protein sequence ID" value="VWB45567.1"/>
    <property type="molecule type" value="Genomic_DNA"/>
</dbReference>
<keyword evidence="9" id="KW-0625">Polysaccharide transport</keyword>
<accession>A0A6P2JMX9</accession>
<proteinExistence type="inferred from homology"/>
<keyword evidence="8 11" id="KW-1133">Transmembrane helix</keyword>
<sequence length="268" mass="29981">MSEIPQKHVAPLYRSFQIQCRVVGALLMREILTRYGRHNIGFLWVFFEPMMFTLGVTGLWTATKSTHGSNLPITAFAVTGYSTVLLWRNCVNRCALAILPNQSLLYHRNVRVIDFFIARVLLEVSGATISLVFLSTLFIVLGLMAPPHDVVLMIEAWVYLIILGTGLGFTIGALSERSETIDRVWHTAAYLLFPLSGALFMVDWLPVPAQKVILLIPMVHGAEMLRAGYFGAAVKAHYDVSYMITADLLLLLLGLFLVREASKRVEPE</sequence>
<keyword evidence="3 11" id="KW-0813">Transport</keyword>
<reference evidence="13 14" key="1">
    <citation type="submission" date="2019-09" db="EMBL/GenBank/DDBJ databases">
        <authorList>
            <person name="Depoorter E."/>
        </authorList>
    </citation>
    <scope>NUCLEOTIDE SEQUENCE [LARGE SCALE GENOMIC DNA]</scope>
    <source>
        <strain evidence="13">LMG 23254</strain>
    </source>
</reference>
<evidence type="ECO:0000256" key="9">
    <source>
        <dbReference type="ARBA" id="ARBA00023047"/>
    </source>
</evidence>
<dbReference type="InterPro" id="IPR013525">
    <property type="entry name" value="ABC2_TM"/>
</dbReference>
<evidence type="ECO:0000313" key="13">
    <source>
        <dbReference type="EMBL" id="VWB45567.1"/>
    </source>
</evidence>
<dbReference type="PANTHER" id="PTHR30413">
    <property type="entry name" value="INNER MEMBRANE TRANSPORT PERMEASE"/>
    <property type="match status" value="1"/>
</dbReference>
<keyword evidence="4 11" id="KW-1003">Cell membrane</keyword>
<evidence type="ECO:0000259" key="12">
    <source>
        <dbReference type="PROSITE" id="PS51012"/>
    </source>
</evidence>
<organism evidence="13 14">
    <name type="scientific">Burkholderia lata (strain ATCC 17760 / DSM 23089 / LMG 22485 / NCIMB 9086 / R18194 / 383)</name>
    <dbReference type="NCBI Taxonomy" id="482957"/>
    <lineage>
        <taxon>Bacteria</taxon>
        <taxon>Pseudomonadati</taxon>
        <taxon>Pseudomonadota</taxon>
        <taxon>Betaproteobacteria</taxon>
        <taxon>Burkholderiales</taxon>
        <taxon>Burkholderiaceae</taxon>
        <taxon>Burkholderia</taxon>
        <taxon>Burkholderia cepacia complex</taxon>
    </lineage>
</organism>
<keyword evidence="7" id="KW-0972">Capsule biogenesis/degradation</keyword>
<feature type="transmembrane region" description="Helical" evidence="11">
    <location>
        <begin position="120"/>
        <end position="144"/>
    </location>
</feature>
<evidence type="ECO:0000256" key="2">
    <source>
        <dbReference type="ARBA" id="ARBA00007783"/>
    </source>
</evidence>
<feature type="domain" description="ABC transmembrane type-2" evidence="12">
    <location>
        <begin position="40"/>
        <end position="261"/>
    </location>
</feature>
<evidence type="ECO:0000256" key="4">
    <source>
        <dbReference type="ARBA" id="ARBA00022475"/>
    </source>
</evidence>
<dbReference type="RefSeq" id="WP_175031148.1">
    <property type="nucleotide sequence ID" value="NZ_CABVPW010000008.1"/>
</dbReference>
<keyword evidence="10 11" id="KW-0472">Membrane</keyword>
<name>A0A6P2JMX9_BURL3</name>
<evidence type="ECO:0000256" key="7">
    <source>
        <dbReference type="ARBA" id="ARBA00022903"/>
    </source>
</evidence>
<evidence type="ECO:0000256" key="10">
    <source>
        <dbReference type="ARBA" id="ARBA00023136"/>
    </source>
</evidence>
<gene>
    <name evidence="13" type="ORF">BLA23254_02048</name>
</gene>
<dbReference type="GO" id="GO:0015920">
    <property type="term" value="P:lipopolysaccharide transport"/>
    <property type="evidence" value="ECO:0007669"/>
    <property type="project" value="TreeGrafter"/>
</dbReference>
<feature type="transmembrane region" description="Helical" evidence="11">
    <location>
        <begin position="156"/>
        <end position="175"/>
    </location>
</feature>
<evidence type="ECO:0000256" key="11">
    <source>
        <dbReference type="RuleBase" id="RU361157"/>
    </source>
</evidence>
<comment type="subcellular location">
    <subcellularLocation>
        <location evidence="11">Cell inner membrane</location>
        <topology evidence="11">Multi-pass membrane protein</topology>
    </subcellularLocation>
    <subcellularLocation>
        <location evidence="1">Cell membrane</location>
        <topology evidence="1">Multi-pass membrane protein</topology>
    </subcellularLocation>
</comment>
<dbReference type="GO" id="GO:0140359">
    <property type="term" value="F:ABC-type transporter activity"/>
    <property type="evidence" value="ECO:0007669"/>
    <property type="project" value="InterPro"/>
</dbReference>
<evidence type="ECO:0000256" key="3">
    <source>
        <dbReference type="ARBA" id="ARBA00022448"/>
    </source>
</evidence>
<keyword evidence="5" id="KW-0762">Sugar transport</keyword>
<feature type="transmembrane region" description="Helical" evidence="11">
    <location>
        <begin position="41"/>
        <end position="61"/>
    </location>
</feature>
<dbReference type="GO" id="GO:0015774">
    <property type="term" value="P:polysaccharide transport"/>
    <property type="evidence" value="ECO:0007669"/>
    <property type="project" value="UniProtKB-KW"/>
</dbReference>
<dbReference type="GO" id="GO:0043190">
    <property type="term" value="C:ATP-binding cassette (ABC) transporter complex"/>
    <property type="evidence" value="ECO:0007669"/>
    <property type="project" value="InterPro"/>
</dbReference>
<dbReference type="PANTHER" id="PTHR30413:SF10">
    <property type="entry name" value="CAPSULE POLYSACCHARIDE EXPORT INNER-MEMBRANE PROTEIN CTRC"/>
    <property type="match status" value="1"/>
</dbReference>
<evidence type="ECO:0000256" key="1">
    <source>
        <dbReference type="ARBA" id="ARBA00004651"/>
    </source>
</evidence>
<protein>
    <recommendedName>
        <fullName evidence="11">Transport permease protein</fullName>
    </recommendedName>
</protein>
<dbReference type="Pfam" id="PF01061">
    <property type="entry name" value="ABC2_membrane"/>
    <property type="match status" value="1"/>
</dbReference>
<keyword evidence="6 11" id="KW-0812">Transmembrane</keyword>